<dbReference type="AlphaFoldDB" id="A0A9P8L2B9"/>
<evidence type="ECO:0000313" key="3">
    <source>
        <dbReference type="Proteomes" id="UP000750711"/>
    </source>
</evidence>
<gene>
    <name evidence="2" type="ORF">GP486_007811</name>
</gene>
<feature type="region of interest" description="Disordered" evidence="1">
    <location>
        <begin position="58"/>
        <end position="156"/>
    </location>
</feature>
<feature type="compositionally biased region" description="Acidic residues" evidence="1">
    <location>
        <begin position="110"/>
        <end position="121"/>
    </location>
</feature>
<comment type="caution">
    <text evidence="2">The sequence shown here is derived from an EMBL/GenBank/DDBJ whole genome shotgun (WGS) entry which is preliminary data.</text>
</comment>
<dbReference type="Proteomes" id="UP000750711">
    <property type="component" value="Unassembled WGS sequence"/>
</dbReference>
<evidence type="ECO:0000313" key="2">
    <source>
        <dbReference type="EMBL" id="KAH0548645.1"/>
    </source>
</evidence>
<evidence type="ECO:0000256" key="1">
    <source>
        <dbReference type="SAM" id="MobiDB-lite"/>
    </source>
</evidence>
<reference evidence="2" key="1">
    <citation type="submission" date="2021-03" db="EMBL/GenBank/DDBJ databases">
        <title>Comparative genomics and phylogenomic investigation of the class Geoglossomycetes provide insights into ecological specialization and systematics.</title>
        <authorList>
            <person name="Melie T."/>
            <person name="Pirro S."/>
            <person name="Miller A.N."/>
            <person name="Quandt A."/>
        </authorList>
    </citation>
    <scope>NUCLEOTIDE SEQUENCE</scope>
    <source>
        <strain evidence="2">CAQ_001_2017</strain>
    </source>
</reference>
<keyword evidence="3" id="KW-1185">Reference proteome</keyword>
<sequence>MVKWNVIESHTRLFAATCAAHPEVKFNYKEIARFYGKGTTYDAIEGRFRVFKKEGKALGDAIANDPDATATSSSSSRRRKRPSSVLTGRVAKRGSSKKSKAIKREKRASDDDEEEEQEEEEVDRKVVHTGKESDDGDDGDIDGEGTQAEREDEEES</sequence>
<feature type="compositionally biased region" description="Basic and acidic residues" evidence="1">
    <location>
        <begin position="122"/>
        <end position="133"/>
    </location>
</feature>
<name>A0A9P8L2B9_9PEZI</name>
<accession>A0A9P8L2B9</accession>
<protein>
    <submittedName>
        <fullName evidence="2">Uncharacterized protein</fullName>
    </submittedName>
</protein>
<organism evidence="2 3">
    <name type="scientific">Trichoglossum hirsutum</name>
    <dbReference type="NCBI Taxonomy" id="265104"/>
    <lineage>
        <taxon>Eukaryota</taxon>
        <taxon>Fungi</taxon>
        <taxon>Dikarya</taxon>
        <taxon>Ascomycota</taxon>
        <taxon>Pezizomycotina</taxon>
        <taxon>Geoglossomycetes</taxon>
        <taxon>Geoglossales</taxon>
        <taxon>Geoglossaceae</taxon>
        <taxon>Trichoglossum</taxon>
    </lineage>
</organism>
<feature type="compositionally biased region" description="Acidic residues" evidence="1">
    <location>
        <begin position="134"/>
        <end position="143"/>
    </location>
</feature>
<feature type="compositionally biased region" description="Basic residues" evidence="1">
    <location>
        <begin position="90"/>
        <end position="106"/>
    </location>
</feature>
<proteinExistence type="predicted"/>
<dbReference type="EMBL" id="JAGHQM010002452">
    <property type="protein sequence ID" value="KAH0548645.1"/>
    <property type="molecule type" value="Genomic_DNA"/>
</dbReference>